<keyword evidence="6" id="KW-0333">Golgi apparatus</keyword>
<dbReference type="AlphaFoldDB" id="A0A9P7TWW3"/>
<accession>A0A9P7TWW3</accession>
<keyword evidence="4" id="KW-0813">Transport</keyword>
<dbReference type="GO" id="GO:0015031">
    <property type="term" value="P:protein transport"/>
    <property type="evidence" value="ECO:0007669"/>
    <property type="project" value="UniProtKB-KW"/>
</dbReference>
<feature type="coiled-coil region" evidence="8">
    <location>
        <begin position="170"/>
        <end position="208"/>
    </location>
</feature>
<reference evidence="10 11" key="1">
    <citation type="journal article" date="2020" name="bioRxiv">
        <title>Whole genome comparisons of ergot fungi reveals the divergence and evolution of species within the genus Claviceps are the result of varying mechanisms driving genome evolution and host range expansion.</title>
        <authorList>
            <person name="Wyka S.A."/>
            <person name="Mondo S.J."/>
            <person name="Liu M."/>
            <person name="Dettman J."/>
            <person name="Nalam V."/>
            <person name="Broders K.D."/>
        </authorList>
    </citation>
    <scope>NUCLEOTIDE SEQUENCE [LARGE SCALE GENOMIC DNA]</scope>
    <source>
        <strain evidence="10 11">LM576</strain>
    </source>
</reference>
<dbReference type="Pfam" id="PF08700">
    <property type="entry name" value="VPS51_Exo84_N"/>
    <property type="match status" value="1"/>
</dbReference>
<comment type="caution">
    <text evidence="10">The sequence shown here is derived from an EMBL/GenBank/DDBJ whole genome shotgun (WGS) entry which is preliminary data.</text>
</comment>
<keyword evidence="11" id="KW-1185">Reference proteome</keyword>
<dbReference type="Proteomes" id="UP000732380">
    <property type="component" value="Unassembled WGS sequence"/>
</dbReference>
<feature type="compositionally biased region" description="Basic and acidic residues" evidence="9">
    <location>
        <begin position="743"/>
        <end position="762"/>
    </location>
</feature>
<dbReference type="PANTHER" id="PTHR31658">
    <property type="entry name" value="CONSERVED OLIGOMERIC GOLGI COMPLEX SUBUNIT 1"/>
    <property type="match status" value="1"/>
</dbReference>
<evidence type="ECO:0000256" key="3">
    <source>
        <dbReference type="ARBA" id="ARBA00020978"/>
    </source>
</evidence>
<evidence type="ECO:0000256" key="9">
    <source>
        <dbReference type="SAM" id="MobiDB-lite"/>
    </source>
</evidence>
<dbReference type="GO" id="GO:0017119">
    <property type="term" value="C:Golgi transport complex"/>
    <property type="evidence" value="ECO:0007669"/>
    <property type="project" value="InterPro"/>
</dbReference>
<proteinExistence type="inferred from homology"/>
<organism evidence="10 11">
    <name type="scientific">Claviceps humidiphila</name>
    <dbReference type="NCBI Taxonomy" id="1294629"/>
    <lineage>
        <taxon>Eukaryota</taxon>
        <taxon>Fungi</taxon>
        <taxon>Dikarya</taxon>
        <taxon>Ascomycota</taxon>
        <taxon>Pezizomycotina</taxon>
        <taxon>Sordariomycetes</taxon>
        <taxon>Hypocreomycetidae</taxon>
        <taxon>Hypocreales</taxon>
        <taxon>Clavicipitaceae</taxon>
        <taxon>Claviceps</taxon>
    </lineage>
</organism>
<protein>
    <recommendedName>
        <fullName evidence="3">Conserved oligomeric Golgi complex subunit 1</fullName>
    </recommendedName>
</protein>
<keyword evidence="7" id="KW-0472">Membrane</keyword>
<gene>
    <name evidence="10" type="ORF">E4U13_006278</name>
</gene>
<evidence type="ECO:0000256" key="1">
    <source>
        <dbReference type="ARBA" id="ARBA00004395"/>
    </source>
</evidence>
<evidence type="ECO:0000256" key="2">
    <source>
        <dbReference type="ARBA" id="ARBA00006653"/>
    </source>
</evidence>
<dbReference type="InterPro" id="IPR033370">
    <property type="entry name" value="COG1"/>
</dbReference>
<dbReference type="PANTHER" id="PTHR31658:SF0">
    <property type="entry name" value="CONSERVED OLIGOMERIC GOLGI COMPLEX SUBUNIT 1"/>
    <property type="match status" value="1"/>
</dbReference>
<evidence type="ECO:0000256" key="7">
    <source>
        <dbReference type="ARBA" id="ARBA00023136"/>
    </source>
</evidence>
<name>A0A9P7TWW3_9HYPO</name>
<evidence type="ECO:0000256" key="4">
    <source>
        <dbReference type="ARBA" id="ARBA00022448"/>
    </source>
</evidence>
<evidence type="ECO:0000313" key="11">
    <source>
        <dbReference type="Proteomes" id="UP000732380"/>
    </source>
</evidence>
<dbReference type="GO" id="GO:0006891">
    <property type="term" value="P:intra-Golgi vesicle-mediated transport"/>
    <property type="evidence" value="ECO:0007669"/>
    <property type="project" value="InterPro"/>
</dbReference>
<evidence type="ECO:0000256" key="5">
    <source>
        <dbReference type="ARBA" id="ARBA00022927"/>
    </source>
</evidence>
<comment type="similarity">
    <text evidence="2">Belongs to the COG1 family.</text>
</comment>
<feature type="compositionally biased region" description="Acidic residues" evidence="9">
    <location>
        <begin position="713"/>
        <end position="725"/>
    </location>
</feature>
<evidence type="ECO:0000313" key="10">
    <source>
        <dbReference type="EMBL" id="KAG6120563.1"/>
    </source>
</evidence>
<dbReference type="EMBL" id="SRQM01000054">
    <property type="protein sequence ID" value="KAG6120563.1"/>
    <property type="molecule type" value="Genomic_DNA"/>
</dbReference>
<keyword evidence="5" id="KW-0653">Protein transport</keyword>
<feature type="region of interest" description="Disordered" evidence="9">
    <location>
        <begin position="702"/>
        <end position="773"/>
    </location>
</feature>
<comment type="subcellular location">
    <subcellularLocation>
        <location evidence="1">Golgi apparatus membrane</location>
        <topology evidence="1">Peripheral membrane protein</topology>
    </subcellularLocation>
</comment>
<evidence type="ECO:0000256" key="8">
    <source>
        <dbReference type="SAM" id="Coils"/>
    </source>
</evidence>
<keyword evidence="8" id="KW-0175">Coiled coil</keyword>
<sequence length="843" mass="93505">MASTNPDPTTLGSSADIFSGSYTLPQIRSLHKSLHVQIEEKSTRLRNQVGGSYRQLLGTADTIVHMRGENEQVQDLLGRMGGRCGRSIISSKATGLEKFVAAREQTSGTTRETARLKLLECCRLTAGRILQGGGGIAGLQMDKGERLVMATKIFVISRLLVKSLKEGRPSERAQQAVDAAGRSLESLRRRLQRTMERLLEEVDETAGVEDVVKALCAYSLSNSSGAKHAISHFIRVRQRAMETALDMDHEEQTTAAATTTMTTTTGQDVVRSLRLYTKTILDVQALVPRKLSQALSSLKSQPLLADPSLSTIEGLRLDICRRWCSEEMQDFTPFISHDDLDGNQAREMLASFAEKGAKVVVSGLERTLNHMLDFNSIIDLRTQVLQLWIRDGGRARGFDPQDVQDALRETFNARLIAVVEAKAAKLRLVGSEISATLQGWQDGVSDYNKGLWDDDGYDSALSNGAVLFLEEVVSRLHGRNDAVSKASYSYASWFHIIGDVKAVVEQLRKQRWDNDYDEIEDEETMEARQEALSREDPKKLQETLDVTLDASFAALEKQIQQLWDQHSEHTSSGAMAIYLIRVVRDIRAQLPDRPAVKSFGMSMVPGWHSRVAALAWRPAAATFISKGLSDKSVVMKPLWEGEPLLPGQPSPSVSHLLSDLSLAMTDLGVDLWTPAATGTLKKQLGESLCEAWRKELEGVLSIDGDGDTRKQVEEEDTEDKADGEEREQKDRDQEDQGDEDDQDKDKDASKSDKSNDQRKEEPAEPNETSPTGKVHDICTQWLFDVSLLQCCIGKTQDDTASHYAELAEQLAQQSGLDESARKKVAKMAGNYWRRINLLFGLVA</sequence>
<evidence type="ECO:0000256" key="6">
    <source>
        <dbReference type="ARBA" id="ARBA00023034"/>
    </source>
</evidence>
<dbReference type="GO" id="GO:0000139">
    <property type="term" value="C:Golgi membrane"/>
    <property type="evidence" value="ECO:0007669"/>
    <property type="project" value="UniProtKB-SubCell"/>
</dbReference>